<proteinExistence type="predicted"/>
<evidence type="ECO:0000313" key="3">
    <source>
        <dbReference type="Proteomes" id="UP000243697"/>
    </source>
</evidence>
<name>Q6JKD0_9CBAC</name>
<organism evidence="2 3">
    <name type="scientific">Neodiprion sertifer nucleopolyhedrovirus</name>
    <dbReference type="NCBI Taxonomy" id="111874"/>
    <lineage>
        <taxon>Viruses</taxon>
        <taxon>Viruses incertae sedis</taxon>
        <taxon>Naldaviricetes</taxon>
        <taxon>Lefavirales</taxon>
        <taxon>Baculoviridae</taxon>
        <taxon>Gammabaculovirus</taxon>
        <taxon>Gammabaculovirus nesertiferis</taxon>
    </lineage>
</organism>
<dbReference type="EMBL" id="AY430810">
    <property type="protein sequence ID" value="AAQ96407.1"/>
    <property type="molecule type" value="Genomic_DNA"/>
</dbReference>
<dbReference type="GeneID" id="7871774"/>
<accession>Q6JKD0</accession>
<keyword evidence="1" id="KW-0472">Membrane</keyword>
<reference evidence="2 3" key="1">
    <citation type="journal article" date="2004" name="J. Virol.">
        <title>Sequence analysis of the genome of the Neodiprion sertifer nucleopolyhedrovirus.</title>
        <authorList>
            <person name="Garcia-Maruniak A."/>
            <person name="Maruniak J.E."/>
            <person name="Zanotto P.M."/>
            <person name="Doumbouya A.E."/>
            <person name="Liu J.C."/>
            <person name="Merritt T.M."/>
            <person name="Lanoie J.S."/>
        </authorList>
    </citation>
    <scope>NUCLEOTIDE SEQUENCE [LARGE SCALE GENOMIC DNA]</scope>
</reference>
<dbReference type="RefSeq" id="YP_025137.1">
    <property type="nucleotide sequence ID" value="NC_005905.1"/>
</dbReference>
<evidence type="ECO:0000256" key="1">
    <source>
        <dbReference type="SAM" id="Phobius"/>
    </source>
</evidence>
<evidence type="ECO:0000313" key="2">
    <source>
        <dbReference type="EMBL" id="AAQ96407.1"/>
    </source>
</evidence>
<dbReference type="KEGG" id="vg:7871774"/>
<protein>
    <submittedName>
        <fullName evidence="2">Uncharacterized protein</fullName>
    </submittedName>
</protein>
<keyword evidence="3" id="KW-1185">Reference proteome</keyword>
<keyword evidence="1" id="KW-0812">Transmembrane</keyword>
<dbReference type="Proteomes" id="UP000243697">
    <property type="component" value="Segment"/>
</dbReference>
<sequence>MFSSSMDSISSLVEFSSVTMFSTTCDELDSVSCCICVSSSESFDSNCLYVFSCVAICCCNSVFTLLIIFSNELNFFPN</sequence>
<feature type="transmembrane region" description="Helical" evidence="1">
    <location>
        <begin position="48"/>
        <end position="69"/>
    </location>
</feature>
<keyword evidence="1" id="KW-1133">Transmembrane helix</keyword>